<comment type="subcellular location">
    <subcellularLocation>
        <location evidence="1">Cell membrane</location>
        <topology evidence="1">Multi-pass membrane protein</topology>
    </subcellularLocation>
</comment>
<dbReference type="EMBL" id="JAGGKV010000046">
    <property type="protein sequence ID" value="MBP1967852.1"/>
    <property type="molecule type" value="Genomic_DNA"/>
</dbReference>
<comment type="pathway">
    <text evidence="2">Cell wall biogenesis; lipoteichoic acid biosynthesis.</text>
</comment>
<evidence type="ECO:0000313" key="12">
    <source>
        <dbReference type="Proteomes" id="UP001519344"/>
    </source>
</evidence>
<feature type="domain" description="Sulfatase N-terminal" evidence="10">
    <location>
        <begin position="245"/>
        <end position="535"/>
    </location>
</feature>
<evidence type="ECO:0000256" key="7">
    <source>
        <dbReference type="ARBA" id="ARBA00023136"/>
    </source>
</evidence>
<dbReference type="InterPro" id="IPR050448">
    <property type="entry name" value="OpgB/LTA_synthase_biosynth"/>
</dbReference>
<sequence length="625" mass="71096">MSQSGIRAGGYLFFVFTFILWVKFALLRYFLFEKVDLKWWLLDLASLLVFTGIIEICFSHRAKRYAYWVFNATLSLISFAATLYFEHFGSVVTYTSILEIKQLMQISSSIKATIHPLDYLFSADLVLGLVIWLAARKRGPILSNDRPVRRSSFMSVTLVCLGICAWFVKMDKGITNELVRAEQLGLMNYEVTVAVNGITEKSKMTFSNLTQARTVINQVEAGYGYNPTASPDQKPNYFAAQQGMNVIIVQMEAFQNFLINLSYQGKELTPVINKLAQESFYFPHVFQQIGQGNTSDAEFMSNTSIYPTGTIPMSTGYGDRQLPSLPRLLESKGYEADTFHVNDIHFWDRIKLYPAIGFTHYFDKPYYTNDNFNSFGASDEELFRVGFEKLTELHNQKKPFYAQFITVSSHFPFIVPVTFEKMSIPAALQGQEIGNYLEAANYADYALGTFIDKLKSTGLWDQTLFIAYGDHFGLQPEDIKPDVLSSELGITYHERITRFNIPLFIHMPGQAKGQVMNQVGGQLDIMPTIANLLGISLKEEGFVHFGQDLLNIRKNAFGMRYYLPTGSFFNDHILFIPGKGFDDGTAVSLQTLKPVADFQTYKNDYDYVMTLMKLSDQYVNLLPKR</sequence>
<evidence type="ECO:0000259" key="10">
    <source>
        <dbReference type="Pfam" id="PF00884"/>
    </source>
</evidence>
<evidence type="ECO:0000256" key="3">
    <source>
        <dbReference type="ARBA" id="ARBA00009983"/>
    </source>
</evidence>
<evidence type="ECO:0000256" key="2">
    <source>
        <dbReference type="ARBA" id="ARBA00004936"/>
    </source>
</evidence>
<evidence type="ECO:0000256" key="9">
    <source>
        <dbReference type="SAM" id="Phobius"/>
    </source>
</evidence>
<dbReference type="PANTHER" id="PTHR47371:SF3">
    <property type="entry name" value="PHOSPHOGLYCEROL TRANSFERASE I"/>
    <property type="match status" value="1"/>
</dbReference>
<accession>A0ABS4IAA4</accession>
<feature type="transmembrane region" description="Helical" evidence="9">
    <location>
        <begin position="12"/>
        <end position="31"/>
    </location>
</feature>
<reference evidence="11 12" key="1">
    <citation type="submission" date="2021-03" db="EMBL/GenBank/DDBJ databases">
        <title>Genomic Encyclopedia of Type Strains, Phase IV (KMG-IV): sequencing the most valuable type-strain genomes for metagenomic binning, comparative biology and taxonomic classification.</title>
        <authorList>
            <person name="Goeker M."/>
        </authorList>
    </citation>
    <scope>NUCLEOTIDE SEQUENCE [LARGE SCALE GENOMIC DNA]</scope>
    <source>
        <strain evidence="11 12">DSM 24950</strain>
    </source>
</reference>
<evidence type="ECO:0000256" key="1">
    <source>
        <dbReference type="ARBA" id="ARBA00004651"/>
    </source>
</evidence>
<dbReference type="PANTHER" id="PTHR47371">
    <property type="entry name" value="LIPOTEICHOIC ACID SYNTHASE"/>
    <property type="match status" value="1"/>
</dbReference>
<proteinExistence type="inferred from homology"/>
<feature type="transmembrane region" description="Helical" evidence="9">
    <location>
        <begin position="37"/>
        <end position="58"/>
    </location>
</feature>
<comment type="similarity">
    <text evidence="3 8">Belongs to the LTA synthase family.</text>
</comment>
<evidence type="ECO:0000256" key="6">
    <source>
        <dbReference type="ARBA" id="ARBA00022989"/>
    </source>
</evidence>
<keyword evidence="12" id="KW-1185">Reference proteome</keyword>
<feature type="transmembrane region" description="Helical" evidence="9">
    <location>
        <begin position="147"/>
        <end position="168"/>
    </location>
</feature>
<keyword evidence="6 9" id="KW-1133">Transmembrane helix</keyword>
<dbReference type="InterPro" id="IPR000917">
    <property type="entry name" value="Sulfatase_N"/>
</dbReference>
<evidence type="ECO:0000313" key="11">
    <source>
        <dbReference type="EMBL" id="MBP1967852.1"/>
    </source>
</evidence>
<evidence type="ECO:0000256" key="5">
    <source>
        <dbReference type="ARBA" id="ARBA00022692"/>
    </source>
</evidence>
<dbReference type="Gene3D" id="3.30.1120.170">
    <property type="match status" value="1"/>
</dbReference>
<dbReference type="CDD" id="cd16015">
    <property type="entry name" value="LTA_synthase"/>
    <property type="match status" value="1"/>
</dbReference>
<dbReference type="SUPFAM" id="SSF53649">
    <property type="entry name" value="Alkaline phosphatase-like"/>
    <property type="match status" value="1"/>
</dbReference>
<dbReference type="InterPro" id="IPR012160">
    <property type="entry name" value="LtaS-like"/>
</dbReference>
<evidence type="ECO:0000256" key="8">
    <source>
        <dbReference type="PIRNR" id="PIRNR005091"/>
    </source>
</evidence>
<dbReference type="Gene3D" id="3.40.720.10">
    <property type="entry name" value="Alkaline Phosphatase, subunit A"/>
    <property type="match status" value="1"/>
</dbReference>
<dbReference type="PIRSF" id="PIRSF005091">
    <property type="entry name" value="Mmb_sulf_HI1246"/>
    <property type="match status" value="1"/>
</dbReference>
<organism evidence="11 12">
    <name type="scientific">Paenibacillus aceris</name>
    <dbReference type="NCBI Taxonomy" id="869555"/>
    <lineage>
        <taxon>Bacteria</taxon>
        <taxon>Bacillati</taxon>
        <taxon>Bacillota</taxon>
        <taxon>Bacilli</taxon>
        <taxon>Bacillales</taxon>
        <taxon>Paenibacillaceae</taxon>
        <taxon>Paenibacillus</taxon>
    </lineage>
</organism>
<dbReference type="Pfam" id="PF00884">
    <property type="entry name" value="Sulfatase"/>
    <property type="match status" value="1"/>
</dbReference>
<keyword evidence="7 8" id="KW-0472">Membrane</keyword>
<evidence type="ECO:0000256" key="4">
    <source>
        <dbReference type="ARBA" id="ARBA00022475"/>
    </source>
</evidence>
<comment type="caution">
    <text evidence="11">The sequence shown here is derived from an EMBL/GenBank/DDBJ whole genome shotgun (WGS) entry which is preliminary data.</text>
</comment>
<dbReference type="InterPro" id="IPR017850">
    <property type="entry name" value="Alkaline_phosphatase_core_sf"/>
</dbReference>
<gene>
    <name evidence="11" type="ORF">J2Z65_007134</name>
</gene>
<dbReference type="RefSeq" id="WP_167063064.1">
    <property type="nucleotide sequence ID" value="NZ_JAAOZR010000028.1"/>
</dbReference>
<keyword evidence="4 8" id="KW-1003">Cell membrane</keyword>
<feature type="transmembrane region" description="Helical" evidence="9">
    <location>
        <begin position="65"/>
        <end position="85"/>
    </location>
</feature>
<keyword evidence="5 9" id="KW-0812">Transmembrane</keyword>
<feature type="transmembrane region" description="Helical" evidence="9">
    <location>
        <begin position="119"/>
        <end position="135"/>
    </location>
</feature>
<name>A0ABS4IAA4_9BACL</name>
<dbReference type="Proteomes" id="UP001519344">
    <property type="component" value="Unassembled WGS sequence"/>
</dbReference>
<protein>
    <submittedName>
        <fullName evidence="11">Phosphoglycerol transferase MdoB-like AlkP superfamily enzyme</fullName>
    </submittedName>
</protein>